<reference evidence="1 2" key="1">
    <citation type="submission" date="2017-01" db="EMBL/GenBank/DDBJ databases">
        <authorList>
            <person name="Cao J.-M."/>
        </authorList>
    </citation>
    <scope>NUCLEOTIDE SEQUENCE [LARGE SCALE GENOMIC DNA]</scope>
    <source>
        <strain evidence="1 2">888-76</strain>
    </source>
</reference>
<proteinExistence type="predicted"/>
<gene>
    <name evidence="1" type="ORF">BWI95_11650</name>
</gene>
<dbReference type="InterPro" id="IPR057793">
    <property type="entry name" value="YnfU-like"/>
</dbReference>
<organism evidence="1 2">
    <name type="scientific">Kosakonia cowanii JCM 10956 = DSM 18146</name>
    <dbReference type="NCBI Taxonomy" id="1300165"/>
    <lineage>
        <taxon>Bacteria</taxon>
        <taxon>Pseudomonadati</taxon>
        <taxon>Pseudomonadota</taxon>
        <taxon>Gammaproteobacteria</taxon>
        <taxon>Enterobacterales</taxon>
        <taxon>Enterobacteriaceae</taxon>
        <taxon>Kosakonia</taxon>
    </lineage>
</organism>
<name>A0A807LHW6_9ENTR</name>
<dbReference type="GeneID" id="77484755"/>
<dbReference type="NCBIfam" id="NF038384">
    <property type="entry name" value="zinc_YnfU_fam"/>
    <property type="match status" value="1"/>
</dbReference>
<sequence length="60" mass="6835">MSQRKDAKSRRNYLVKCSCPHCSQHSEHSFSRVQKGAMLMCPHCSKIFHQDKNALAQATS</sequence>
<dbReference type="KEGG" id="kco:BWI95_11650"/>
<dbReference type="AlphaFoldDB" id="A0A807LHW6"/>
<dbReference type="RefSeq" id="WP_023479047.1">
    <property type="nucleotide sequence ID" value="NZ_CP019445.1"/>
</dbReference>
<accession>A0A807LHW6</accession>
<dbReference type="EMBL" id="CP019445">
    <property type="protein sequence ID" value="APZ05650.1"/>
    <property type="molecule type" value="Genomic_DNA"/>
</dbReference>
<evidence type="ECO:0000313" key="1">
    <source>
        <dbReference type="EMBL" id="APZ05650.1"/>
    </source>
</evidence>
<protein>
    <submittedName>
        <fullName evidence="1">Uncharacterized protein</fullName>
    </submittedName>
</protein>
<dbReference type="Pfam" id="PF23499">
    <property type="entry name" value="YnfU"/>
    <property type="match status" value="1"/>
</dbReference>
<dbReference type="Proteomes" id="UP000187148">
    <property type="component" value="Chromosome"/>
</dbReference>
<keyword evidence="2" id="KW-1185">Reference proteome</keyword>
<evidence type="ECO:0000313" key="2">
    <source>
        <dbReference type="Proteomes" id="UP000187148"/>
    </source>
</evidence>